<proteinExistence type="predicted"/>
<dbReference type="SUPFAM" id="SSF55486">
    <property type="entry name" value="Metalloproteases ('zincins'), catalytic domain"/>
    <property type="match status" value="2"/>
</dbReference>
<dbReference type="AlphaFoldDB" id="A0A0N4Z7I4"/>
<dbReference type="PRINTS" id="PR00786">
    <property type="entry name" value="NEPRILYSIN"/>
</dbReference>
<keyword evidence="1" id="KW-0732">Signal</keyword>
<dbReference type="GO" id="GO:0016485">
    <property type="term" value="P:protein processing"/>
    <property type="evidence" value="ECO:0007669"/>
    <property type="project" value="TreeGrafter"/>
</dbReference>
<evidence type="ECO:0000259" key="2">
    <source>
        <dbReference type="Pfam" id="PF01431"/>
    </source>
</evidence>
<dbReference type="InterPro" id="IPR042089">
    <property type="entry name" value="Peptidase_M13_dom_2"/>
</dbReference>
<evidence type="ECO:0000256" key="1">
    <source>
        <dbReference type="SAM" id="SignalP"/>
    </source>
</evidence>
<sequence length="478" mass="56677">MYEYSKIKQIVLLLLIVVPMESYSKKVKPTIDYELIDKILNETINVKVDPCHDFNQFSCGKWLNNKDLFFRNVFFRTGESIDQMVDIFFNKYIIGKITYSSSALETLKFAYKSCVTFNLSLKKTSNIKRIHEECRKEIKNASQFLVVPIIINEMIGINKINEHIESIKEMFINMKETFKEIIEEKKWLDRETKDRIMRKIDAKEINFTLPKKLKISEIDKEYEILKLHPNSNFLDIKNLLKSFYRLFNRISKLDGFGSFSNIVPNAAYNVYSNTVLLYLTFLLEPLYGTRFMTAMRYGGFGTVLAHEILHGYSGRSLNVIERYKINELLTEYSQRGYRKRTQCIINQYQNQTMEESDYKVNGTHTHTENISDNSGIKLAFRTYKKIVKKYGEEENKMKTFGNLTNDQLFYISYAQYFCEKYRPEVIKKIYYEDKHMPGELRILNVVKNQKEFAETFNCKADAEMNPDEKCEIWKSRRY</sequence>
<dbReference type="GO" id="GO:0004222">
    <property type="term" value="F:metalloendopeptidase activity"/>
    <property type="evidence" value="ECO:0007669"/>
    <property type="project" value="InterPro"/>
</dbReference>
<dbReference type="WBParaSite" id="PTRK_0000313900.1">
    <property type="protein sequence ID" value="PTRK_0000313900.1"/>
    <property type="gene ID" value="PTRK_0000313900"/>
</dbReference>
<dbReference type="PANTHER" id="PTHR11733">
    <property type="entry name" value="ZINC METALLOPROTEASE FAMILY M13 NEPRILYSIN-RELATED"/>
    <property type="match status" value="1"/>
</dbReference>
<feature type="signal peptide" evidence="1">
    <location>
        <begin position="1"/>
        <end position="24"/>
    </location>
</feature>
<organism evidence="3 4">
    <name type="scientific">Parastrongyloides trichosuri</name>
    <name type="common">Possum-specific nematode worm</name>
    <dbReference type="NCBI Taxonomy" id="131310"/>
    <lineage>
        <taxon>Eukaryota</taxon>
        <taxon>Metazoa</taxon>
        <taxon>Ecdysozoa</taxon>
        <taxon>Nematoda</taxon>
        <taxon>Chromadorea</taxon>
        <taxon>Rhabditida</taxon>
        <taxon>Tylenchina</taxon>
        <taxon>Panagrolaimomorpha</taxon>
        <taxon>Strongyloidoidea</taxon>
        <taxon>Strongyloididae</taxon>
        <taxon>Parastrongyloides</taxon>
    </lineage>
</organism>
<evidence type="ECO:0000313" key="3">
    <source>
        <dbReference type="Proteomes" id="UP000038045"/>
    </source>
</evidence>
<keyword evidence="3" id="KW-1185">Reference proteome</keyword>
<dbReference type="Pfam" id="PF01431">
    <property type="entry name" value="Peptidase_M13"/>
    <property type="match status" value="1"/>
</dbReference>
<dbReference type="InterPro" id="IPR018497">
    <property type="entry name" value="Peptidase_M13_C"/>
</dbReference>
<dbReference type="Proteomes" id="UP000038045">
    <property type="component" value="Unplaced"/>
</dbReference>
<dbReference type="InterPro" id="IPR024079">
    <property type="entry name" value="MetalloPept_cat_dom_sf"/>
</dbReference>
<feature type="chain" id="PRO_5005891220" evidence="1">
    <location>
        <begin position="25"/>
        <end position="478"/>
    </location>
</feature>
<dbReference type="PANTHER" id="PTHR11733:SF164">
    <property type="entry name" value="NEPRILYSIN"/>
    <property type="match status" value="1"/>
</dbReference>
<dbReference type="Gene3D" id="3.40.390.10">
    <property type="entry name" value="Collagenase (Catalytic Domain)"/>
    <property type="match status" value="2"/>
</dbReference>
<reference evidence="4" key="1">
    <citation type="submission" date="2017-02" db="UniProtKB">
        <authorList>
            <consortium name="WormBaseParasite"/>
        </authorList>
    </citation>
    <scope>IDENTIFICATION</scope>
</reference>
<evidence type="ECO:0000313" key="4">
    <source>
        <dbReference type="WBParaSite" id="PTRK_0000313900.1"/>
    </source>
</evidence>
<dbReference type="InterPro" id="IPR000718">
    <property type="entry name" value="Peptidase_M13"/>
</dbReference>
<dbReference type="STRING" id="131310.A0A0N4Z7I4"/>
<dbReference type="GO" id="GO:0005886">
    <property type="term" value="C:plasma membrane"/>
    <property type="evidence" value="ECO:0007669"/>
    <property type="project" value="TreeGrafter"/>
</dbReference>
<dbReference type="PROSITE" id="PS51885">
    <property type="entry name" value="NEPRILYSIN"/>
    <property type="match status" value="1"/>
</dbReference>
<protein>
    <submittedName>
        <fullName evidence="4">Peptidase_M13 domain-containing protein</fullName>
    </submittedName>
</protein>
<accession>A0A0N4Z7I4</accession>
<feature type="domain" description="Peptidase M13 C-terminal" evidence="2">
    <location>
        <begin position="265"/>
        <end position="472"/>
    </location>
</feature>
<name>A0A0N4Z7I4_PARTI</name>
<dbReference type="Gene3D" id="1.10.1380.10">
    <property type="entry name" value="Neutral endopeptidase , domain2"/>
    <property type="match status" value="2"/>
</dbReference>